<protein>
    <submittedName>
        <fullName evidence="1">Uncharacterized protein</fullName>
    </submittedName>
</protein>
<evidence type="ECO:0000313" key="1">
    <source>
        <dbReference type="EMBL" id="KAH6649466.1"/>
    </source>
</evidence>
<proteinExistence type="predicted"/>
<dbReference type="Proteomes" id="UP000724584">
    <property type="component" value="Unassembled WGS sequence"/>
</dbReference>
<accession>A0ACB7PQ92</accession>
<gene>
    <name evidence="1" type="ORF">F5144DRAFT_597023</name>
</gene>
<organism evidence="1 2">
    <name type="scientific">Chaetomium tenue</name>
    <dbReference type="NCBI Taxonomy" id="1854479"/>
    <lineage>
        <taxon>Eukaryota</taxon>
        <taxon>Fungi</taxon>
        <taxon>Dikarya</taxon>
        <taxon>Ascomycota</taxon>
        <taxon>Pezizomycotina</taxon>
        <taxon>Sordariomycetes</taxon>
        <taxon>Sordariomycetidae</taxon>
        <taxon>Sordariales</taxon>
        <taxon>Chaetomiaceae</taxon>
        <taxon>Chaetomium</taxon>
    </lineage>
</organism>
<evidence type="ECO:0000313" key="2">
    <source>
        <dbReference type="Proteomes" id="UP000724584"/>
    </source>
</evidence>
<name>A0ACB7PQ92_9PEZI</name>
<keyword evidence="2" id="KW-1185">Reference proteome</keyword>
<comment type="caution">
    <text evidence="1">The sequence shown here is derived from an EMBL/GenBank/DDBJ whole genome shotgun (WGS) entry which is preliminary data.</text>
</comment>
<reference evidence="1 2" key="1">
    <citation type="journal article" date="2021" name="Nat. Commun.">
        <title>Genetic determinants of endophytism in the Arabidopsis root mycobiome.</title>
        <authorList>
            <person name="Mesny F."/>
            <person name="Miyauchi S."/>
            <person name="Thiergart T."/>
            <person name="Pickel B."/>
            <person name="Atanasova L."/>
            <person name="Karlsson M."/>
            <person name="Huettel B."/>
            <person name="Barry K.W."/>
            <person name="Haridas S."/>
            <person name="Chen C."/>
            <person name="Bauer D."/>
            <person name="Andreopoulos W."/>
            <person name="Pangilinan J."/>
            <person name="LaButti K."/>
            <person name="Riley R."/>
            <person name="Lipzen A."/>
            <person name="Clum A."/>
            <person name="Drula E."/>
            <person name="Henrissat B."/>
            <person name="Kohler A."/>
            <person name="Grigoriev I.V."/>
            <person name="Martin F.M."/>
            <person name="Hacquard S."/>
        </authorList>
    </citation>
    <scope>NUCLEOTIDE SEQUENCE [LARGE SCALE GENOMIC DNA]</scope>
    <source>
        <strain evidence="1 2">MPI-SDFR-AT-0079</strain>
    </source>
</reference>
<sequence length="287" mass="32570">MDPARVFAAAKDLRVLPRTLSLDVLLALENGVARTSQVETFQILGQGPSDSLRPYRPGAPLVTTYDSRRWPNLNNGILQRLAPTLRCLTVGHPQMSLTDSLLLFGHRQKLVGLDKLVKLEELVAPSFAIFGALFMKKRHVDWWLKGRIRPSFPTSASFNPDDPKAPGNGSEYADPTNSGDPNNPNKLVQVARTTKLPPALKVLEIYEDALSDTRWTEISPTPFRDSSGNVIRIPRSSGKLVWFIKEFAFDFRKRFPKMERVVFWACDWYGRTPQWTYEDIRKVENAF</sequence>
<dbReference type="EMBL" id="JAGIZQ010000001">
    <property type="protein sequence ID" value="KAH6649466.1"/>
    <property type="molecule type" value="Genomic_DNA"/>
</dbReference>